<keyword evidence="6" id="KW-0966">Cell projection</keyword>
<organism evidence="6 7">
    <name type="scientific">Ramlibacter alkalitolerans</name>
    <dbReference type="NCBI Taxonomy" id="2039631"/>
    <lineage>
        <taxon>Bacteria</taxon>
        <taxon>Pseudomonadati</taxon>
        <taxon>Pseudomonadota</taxon>
        <taxon>Betaproteobacteria</taxon>
        <taxon>Burkholderiales</taxon>
        <taxon>Comamonadaceae</taxon>
        <taxon>Ramlibacter</taxon>
    </lineage>
</organism>
<dbReference type="Gene3D" id="1.20.58.380">
    <property type="entry name" value="Flagellar protein flit"/>
    <property type="match status" value="1"/>
</dbReference>
<evidence type="ECO:0000313" key="6">
    <source>
        <dbReference type="EMBL" id="MBL0424881.1"/>
    </source>
</evidence>
<proteinExistence type="predicted"/>
<keyword evidence="6" id="KW-0282">Flagellum</keyword>
<name>A0ABS1JL67_9BURK</name>
<evidence type="ECO:0000313" key="7">
    <source>
        <dbReference type="Proteomes" id="UP000622707"/>
    </source>
</evidence>
<accession>A0ABS1JL67</accession>
<keyword evidence="3" id="KW-1005">Bacterial flagellum biogenesis</keyword>
<evidence type="ECO:0000256" key="2">
    <source>
        <dbReference type="ARBA" id="ARBA00022490"/>
    </source>
</evidence>
<dbReference type="InterPro" id="IPR008622">
    <property type="entry name" value="FliT"/>
</dbReference>
<protein>
    <recommendedName>
        <fullName evidence="5">Flagellar protein FliT</fullName>
    </recommendedName>
</protein>
<dbReference type="Pfam" id="PF05400">
    <property type="entry name" value="FliT"/>
    <property type="match status" value="1"/>
</dbReference>
<evidence type="ECO:0000256" key="4">
    <source>
        <dbReference type="ARBA" id="ARBA00023186"/>
    </source>
</evidence>
<keyword evidence="6" id="KW-0969">Cilium</keyword>
<comment type="caution">
    <text evidence="6">The sequence shown here is derived from an EMBL/GenBank/DDBJ whole genome shotgun (WGS) entry which is preliminary data.</text>
</comment>
<keyword evidence="7" id="KW-1185">Reference proteome</keyword>
<gene>
    <name evidence="6" type="ORF">JI746_07160</name>
</gene>
<keyword evidence="4" id="KW-0143">Chaperone</keyword>
<dbReference type="Proteomes" id="UP000622707">
    <property type="component" value="Unassembled WGS sequence"/>
</dbReference>
<reference evidence="6 7" key="1">
    <citation type="journal article" date="2017" name="Int. J. Syst. Evol. Microbiol.">
        <title>Ramlibacter alkalitolerans sp. nov., alkali-tolerant bacterium isolated from soil of ginseng.</title>
        <authorList>
            <person name="Lee D.H."/>
            <person name="Cha C.J."/>
        </authorList>
    </citation>
    <scope>NUCLEOTIDE SEQUENCE [LARGE SCALE GENOMIC DNA]</scope>
    <source>
        <strain evidence="6 7">KACC 19305</strain>
    </source>
</reference>
<evidence type="ECO:0000256" key="5">
    <source>
        <dbReference type="ARBA" id="ARBA00093797"/>
    </source>
</evidence>
<evidence type="ECO:0000256" key="3">
    <source>
        <dbReference type="ARBA" id="ARBA00022795"/>
    </source>
</evidence>
<evidence type="ECO:0000256" key="1">
    <source>
        <dbReference type="ARBA" id="ARBA00004514"/>
    </source>
</evidence>
<sequence length="92" mass="10009">MLESASEEMLRAARCGDWDSVCRLEAACTVVIAKLRSLAQEQPLAVHEQRERLRILCAIVENDAAIRRIAQPVPGVIDFAPRACGAAGVTLH</sequence>
<comment type="subcellular location">
    <subcellularLocation>
        <location evidence="1">Cytoplasm</location>
        <location evidence="1">Cytosol</location>
    </subcellularLocation>
</comment>
<dbReference type="EMBL" id="JAEQND010000003">
    <property type="protein sequence ID" value="MBL0424881.1"/>
    <property type="molecule type" value="Genomic_DNA"/>
</dbReference>
<keyword evidence="2" id="KW-0963">Cytoplasm</keyword>